<name>A0A4Y2GDP2_ARAVE</name>
<evidence type="ECO:0000313" key="2">
    <source>
        <dbReference type="Proteomes" id="UP000499080"/>
    </source>
</evidence>
<reference evidence="1 2" key="1">
    <citation type="journal article" date="2019" name="Sci. Rep.">
        <title>Orb-weaving spider Araneus ventricosus genome elucidates the spidroin gene catalogue.</title>
        <authorList>
            <person name="Kono N."/>
            <person name="Nakamura H."/>
            <person name="Ohtoshi R."/>
            <person name="Moran D.A.P."/>
            <person name="Shinohara A."/>
            <person name="Yoshida Y."/>
            <person name="Fujiwara M."/>
            <person name="Mori M."/>
            <person name="Tomita M."/>
            <person name="Arakawa K."/>
        </authorList>
    </citation>
    <scope>NUCLEOTIDE SEQUENCE [LARGE SCALE GENOMIC DNA]</scope>
</reference>
<dbReference type="Proteomes" id="UP000499080">
    <property type="component" value="Unassembled WGS sequence"/>
</dbReference>
<sequence length="123" mass="14170">MESIASLTLSIRELPKRLSKQKTMAVRISLRKFHPLSFSVIDFSPATRAFFFKVVCLDGLGKKRDFLRIRTVPAVIVVFERGGEFPLSLKEVLGRSRILRSLYSNGLRNRRVKEKLNKFFIIA</sequence>
<keyword evidence="2" id="KW-1185">Reference proteome</keyword>
<dbReference type="EMBL" id="BGPR01001308">
    <property type="protein sequence ID" value="GBM50718.1"/>
    <property type="molecule type" value="Genomic_DNA"/>
</dbReference>
<organism evidence="1 2">
    <name type="scientific">Araneus ventricosus</name>
    <name type="common">Orbweaver spider</name>
    <name type="synonym">Epeira ventricosa</name>
    <dbReference type="NCBI Taxonomy" id="182803"/>
    <lineage>
        <taxon>Eukaryota</taxon>
        <taxon>Metazoa</taxon>
        <taxon>Ecdysozoa</taxon>
        <taxon>Arthropoda</taxon>
        <taxon>Chelicerata</taxon>
        <taxon>Arachnida</taxon>
        <taxon>Araneae</taxon>
        <taxon>Araneomorphae</taxon>
        <taxon>Entelegynae</taxon>
        <taxon>Araneoidea</taxon>
        <taxon>Araneidae</taxon>
        <taxon>Araneus</taxon>
    </lineage>
</organism>
<evidence type="ECO:0000313" key="1">
    <source>
        <dbReference type="EMBL" id="GBM50718.1"/>
    </source>
</evidence>
<dbReference type="AlphaFoldDB" id="A0A4Y2GDP2"/>
<accession>A0A4Y2GDP2</accession>
<proteinExistence type="predicted"/>
<comment type="caution">
    <text evidence="1">The sequence shown here is derived from an EMBL/GenBank/DDBJ whole genome shotgun (WGS) entry which is preliminary data.</text>
</comment>
<protein>
    <submittedName>
        <fullName evidence="1">Uncharacterized protein</fullName>
    </submittedName>
</protein>
<gene>
    <name evidence="1" type="ORF">AVEN_111027_1</name>
</gene>